<evidence type="ECO:0000313" key="2">
    <source>
        <dbReference type="EMBL" id="MBB3091120.1"/>
    </source>
</evidence>
<evidence type="ECO:0000259" key="1">
    <source>
        <dbReference type="Pfam" id="PF01966"/>
    </source>
</evidence>
<evidence type="ECO:0000313" key="3">
    <source>
        <dbReference type="Proteomes" id="UP000577707"/>
    </source>
</evidence>
<dbReference type="InterPro" id="IPR006674">
    <property type="entry name" value="HD_domain"/>
</dbReference>
<dbReference type="RefSeq" id="WP_229788810.1">
    <property type="nucleotide sequence ID" value="NZ_BMQT01000008.1"/>
</dbReference>
<feature type="domain" description="HD" evidence="1">
    <location>
        <begin position="22"/>
        <end position="105"/>
    </location>
</feature>
<gene>
    <name evidence="2" type="ORF">FHS12_004085</name>
</gene>
<dbReference type="CDD" id="cd00077">
    <property type="entry name" value="HDc"/>
    <property type="match status" value="1"/>
</dbReference>
<organism evidence="2 3">
    <name type="scientific">Nocardioides albus</name>
    <dbReference type="NCBI Taxonomy" id="1841"/>
    <lineage>
        <taxon>Bacteria</taxon>
        <taxon>Bacillati</taxon>
        <taxon>Actinomycetota</taxon>
        <taxon>Actinomycetes</taxon>
        <taxon>Propionibacteriales</taxon>
        <taxon>Nocardioidaceae</taxon>
        <taxon>Nocardioides</taxon>
    </lineage>
</organism>
<dbReference type="EMBL" id="JACHXG010000009">
    <property type="protein sequence ID" value="MBB3091120.1"/>
    <property type="molecule type" value="Genomic_DNA"/>
</dbReference>
<dbReference type="InterPro" id="IPR006675">
    <property type="entry name" value="HDIG_dom"/>
</dbReference>
<dbReference type="Pfam" id="PF01966">
    <property type="entry name" value="HD"/>
    <property type="match status" value="1"/>
</dbReference>
<keyword evidence="2" id="KW-0808">Transferase</keyword>
<dbReference type="InterPro" id="IPR003607">
    <property type="entry name" value="HD/PDEase_dom"/>
</dbReference>
<sequence>MSGALKAAQQEARQLVEPLGRRWQHLAAVGKKAEVLGVELGLDAERLGAACWLHDIGYAPELVETGMHAIDGARYLRRTGWDERIVSMVAHHSCAVLEAEERGLSAELAEFERPPAEYEDAVCFCDMTTGPVGADIAAPDRLDEIEFRYGPDHLVTRFIRRARPQILAAVSRVEGRRSGAARTA</sequence>
<dbReference type="GO" id="GO:0016740">
    <property type="term" value="F:transferase activity"/>
    <property type="evidence" value="ECO:0007669"/>
    <property type="project" value="UniProtKB-KW"/>
</dbReference>
<name>A0A7W5FAF5_9ACTN</name>
<accession>A0A7W5FAF5</accession>
<dbReference type="Gene3D" id="1.10.3210.10">
    <property type="entry name" value="Hypothetical protein af1432"/>
    <property type="match status" value="1"/>
</dbReference>
<dbReference type="Proteomes" id="UP000577707">
    <property type="component" value="Unassembled WGS sequence"/>
</dbReference>
<dbReference type="NCBIfam" id="TIGR00277">
    <property type="entry name" value="HDIG"/>
    <property type="match status" value="1"/>
</dbReference>
<protein>
    <submittedName>
        <fullName evidence="2">Putative nucleotidyltransferase with HDIG domain</fullName>
    </submittedName>
</protein>
<dbReference type="SUPFAM" id="SSF109604">
    <property type="entry name" value="HD-domain/PDEase-like"/>
    <property type="match status" value="1"/>
</dbReference>
<proteinExistence type="predicted"/>
<dbReference type="AlphaFoldDB" id="A0A7W5FAF5"/>
<comment type="caution">
    <text evidence="2">The sequence shown here is derived from an EMBL/GenBank/DDBJ whole genome shotgun (WGS) entry which is preliminary data.</text>
</comment>
<reference evidence="2 3" key="1">
    <citation type="submission" date="2020-08" db="EMBL/GenBank/DDBJ databases">
        <title>Genomic Encyclopedia of Type Strains, Phase III (KMG-III): the genomes of soil and plant-associated and newly described type strains.</title>
        <authorList>
            <person name="Whitman W."/>
        </authorList>
    </citation>
    <scope>NUCLEOTIDE SEQUENCE [LARGE SCALE GENOMIC DNA]</scope>
    <source>
        <strain evidence="2 3">CECT 3302</strain>
    </source>
</reference>
<keyword evidence="3" id="KW-1185">Reference proteome</keyword>